<dbReference type="GeneID" id="1442002"/>
<protein>
    <recommendedName>
        <fullName evidence="3">Methyltransferase domain-containing protein</fullName>
    </recommendedName>
</protein>
<dbReference type="PaxDb" id="273116-14325133"/>
<proteinExistence type="predicted"/>
<dbReference type="HOGENOM" id="CLU_037990_10_0_2"/>
<evidence type="ECO:0000256" key="1">
    <source>
        <dbReference type="ARBA" id="ARBA00022603"/>
    </source>
</evidence>
<dbReference type="RefSeq" id="WP_010917154.1">
    <property type="nucleotide sequence ID" value="NC_002689.2"/>
</dbReference>
<evidence type="ECO:0000313" key="5">
    <source>
        <dbReference type="Proteomes" id="UP000001017"/>
    </source>
</evidence>
<keyword evidence="2" id="KW-0808">Transferase</keyword>
<dbReference type="KEGG" id="tvo:TVG0944468"/>
<dbReference type="GO" id="GO:0032259">
    <property type="term" value="P:methylation"/>
    <property type="evidence" value="ECO:0007669"/>
    <property type="project" value="UniProtKB-KW"/>
</dbReference>
<dbReference type="InterPro" id="IPR051052">
    <property type="entry name" value="Diverse_substrate_MTase"/>
</dbReference>
<dbReference type="AlphaFoldDB" id="Q97A94"/>
<evidence type="ECO:0000259" key="3">
    <source>
        <dbReference type="Pfam" id="PF13847"/>
    </source>
</evidence>
<dbReference type="CDD" id="cd02440">
    <property type="entry name" value="AdoMet_MTases"/>
    <property type="match status" value="1"/>
</dbReference>
<reference evidence="4 5" key="1">
    <citation type="journal article" date="1999" name="Proc. Jpn. Acad.">
        <title>Determination of the complete genomic DNA sequence of Thermoplasma volvanium GSS1.</title>
        <authorList>
            <person name="Kawashima T."/>
            <person name="Yamamoto Y."/>
            <person name="Aramaki H."/>
            <person name="Nunoshiba T."/>
            <person name="Kawamoto T."/>
            <person name="Watanabe K."/>
            <person name="Yamazaki M."/>
            <person name="Kanehori K."/>
            <person name="Amano N."/>
            <person name="Ohya Y."/>
            <person name="Makino K."/>
            <person name="Suzuki M."/>
        </authorList>
    </citation>
    <scope>NUCLEOTIDE SEQUENCE [LARGE SCALE GENOMIC DNA]</scope>
    <source>
        <strain evidence="5">ATCC 51530 / DSM 4299 / JCM 9571 / NBRC 15438 / GSS1</strain>
    </source>
</reference>
<dbReference type="PhylomeDB" id="Q97A94"/>
<dbReference type="EMBL" id="BA000011">
    <property type="protein sequence ID" value="BAB60058.1"/>
    <property type="molecule type" value="Genomic_DNA"/>
</dbReference>
<dbReference type="eggNOG" id="arCOG03534">
    <property type="taxonomic scope" value="Archaea"/>
</dbReference>
<feature type="domain" description="Methyltransferase" evidence="3">
    <location>
        <begin position="38"/>
        <end position="143"/>
    </location>
</feature>
<reference evidence="4 5" key="2">
    <citation type="journal article" date="2000" name="Proc. Natl. Acad. Sci. U.S.A.">
        <title>Archaeal adaptation to higher temperatures revealed by genomic sequence of Thermoplasma volcanium.</title>
        <authorList>
            <person name="Kawashima T."/>
            <person name="Amano N."/>
            <person name="Koike H."/>
            <person name="Makino S."/>
            <person name="Higuchi S."/>
            <person name="Kawashima-Ohya Y."/>
            <person name="Watanabe K."/>
            <person name="Yamazaki M."/>
            <person name="Kanehori K."/>
            <person name="Kawamoto T."/>
            <person name="Nunoshiba T."/>
            <person name="Yamamoto Y."/>
            <person name="Aramaki H."/>
            <person name="Makino K."/>
            <person name="Suzuki M."/>
        </authorList>
    </citation>
    <scope>NUCLEOTIDE SEQUENCE [LARGE SCALE GENOMIC DNA]</scope>
    <source>
        <strain evidence="5">ATCC 51530 / DSM 4299 / JCM 9571 / NBRC 15438 / GSS1</strain>
    </source>
</reference>
<dbReference type="OrthoDB" id="57427at2157"/>
<dbReference type="PANTHER" id="PTHR44942:SF4">
    <property type="entry name" value="METHYLTRANSFERASE TYPE 11 DOMAIN-CONTAINING PROTEIN"/>
    <property type="match status" value="1"/>
</dbReference>
<dbReference type="GO" id="GO:0008168">
    <property type="term" value="F:methyltransferase activity"/>
    <property type="evidence" value="ECO:0007669"/>
    <property type="project" value="UniProtKB-KW"/>
</dbReference>
<accession>Q97A94</accession>
<gene>
    <name evidence="4" type="ORF">TVG0944468</name>
</gene>
<keyword evidence="5" id="KW-1185">Reference proteome</keyword>
<dbReference type="InterPro" id="IPR029063">
    <property type="entry name" value="SAM-dependent_MTases_sf"/>
</dbReference>
<dbReference type="Pfam" id="PF13847">
    <property type="entry name" value="Methyltransf_31"/>
    <property type="match status" value="1"/>
</dbReference>
<keyword evidence="1" id="KW-0489">Methyltransferase</keyword>
<dbReference type="Gene3D" id="3.40.50.150">
    <property type="entry name" value="Vaccinia Virus protein VP39"/>
    <property type="match status" value="1"/>
</dbReference>
<dbReference type="PANTHER" id="PTHR44942">
    <property type="entry name" value="METHYLTRANSF_11 DOMAIN-CONTAINING PROTEIN"/>
    <property type="match status" value="1"/>
</dbReference>
<evidence type="ECO:0000256" key="2">
    <source>
        <dbReference type="ARBA" id="ARBA00022679"/>
    </source>
</evidence>
<dbReference type="Proteomes" id="UP000001017">
    <property type="component" value="Chromosome"/>
</dbReference>
<sequence length="245" mass="27901">MSDNPFFKKFAEDYAKSKSHEKGQDLTELLGLINTHRDTCLDVATGTGFTAASISQICAHVTALDETRAMIEQAQSLIESRATKNVKFVLSTFEDFDDGKFDLITCRRALHHFKDKEAFFKKARTMLNPGGILAIADMVSPANDRKDNFNVLERIRDPTHIGALKVEEMIKLFEENNFQDIKYKIITEELTFEEWLYPITKESEVGKKCLEFLNSLSTEELNQIRLDANRLTLSKQRIVIAASVQ</sequence>
<name>Q97A94_THEVO</name>
<organism evidence="4 5">
    <name type="scientific">Thermoplasma volcanium (strain ATCC 51530 / DSM 4299 / JCM 9571 / NBRC 15438 / GSS1)</name>
    <dbReference type="NCBI Taxonomy" id="273116"/>
    <lineage>
        <taxon>Archaea</taxon>
        <taxon>Methanobacteriati</taxon>
        <taxon>Thermoplasmatota</taxon>
        <taxon>Thermoplasmata</taxon>
        <taxon>Thermoplasmatales</taxon>
        <taxon>Thermoplasmataceae</taxon>
        <taxon>Thermoplasma</taxon>
    </lineage>
</organism>
<dbReference type="InterPro" id="IPR025714">
    <property type="entry name" value="Methyltranfer_dom"/>
</dbReference>
<evidence type="ECO:0000313" key="4">
    <source>
        <dbReference type="EMBL" id="BAB60058.1"/>
    </source>
</evidence>
<dbReference type="SUPFAM" id="SSF53335">
    <property type="entry name" value="S-adenosyl-L-methionine-dependent methyltransferases"/>
    <property type="match status" value="1"/>
</dbReference>